<dbReference type="AlphaFoldDB" id="A0A2U3PYA3"/>
<evidence type="ECO:0000313" key="4">
    <source>
        <dbReference type="Proteomes" id="UP000246085"/>
    </source>
</evidence>
<protein>
    <submittedName>
        <fullName evidence="3">Uncharacterized protein</fullName>
    </submittedName>
</protein>
<dbReference type="Proteomes" id="UP000669317">
    <property type="component" value="Unassembled WGS sequence"/>
</dbReference>
<dbReference type="EMBL" id="LS398110">
    <property type="protein sequence ID" value="SPP94133.1"/>
    <property type="molecule type" value="Genomic_DNA"/>
</dbReference>
<feature type="region of interest" description="Disordered" evidence="1">
    <location>
        <begin position="134"/>
        <end position="163"/>
    </location>
</feature>
<accession>A0A2U3PYA3</accession>
<proteinExistence type="predicted"/>
<evidence type="ECO:0000256" key="1">
    <source>
        <dbReference type="SAM" id="MobiDB-lite"/>
    </source>
</evidence>
<sequence length="383" mass="42695">MNVNVRKLLERTRACCDRIPKREVSPNTLDAYLGEFERMLATGNLDPLRPRSSRHTYYFSRAAFHTAARITLINLFWGCYDAAERGDADLALEYARRLHRVLIPVEKSLALDPPCEPGVLPFENGPSRWKPIEAEQTEECEESEGDQGGKKEESEGAQGGKKNVLAVLHKRGGDWTRELWDGVSKGWPYQAALAVCLIAAIRPEELTEGLRNDVHRLGVRLSMKENELSIEYTPAKSHRGRYGTGRTTITVDWTIIGGPAQCLADLCAGGCQVVTIASTDAFRKALVRLGERVFRDVAVSITPYVVRNQVVADLKATYGAGREVAIAAGHGTDKTQSHYGHQQHGRKLVGYVRIEAAREPRTGSIDRARQLPHRRRPKPKPDR</sequence>
<feature type="compositionally biased region" description="Basic residues" evidence="1">
    <location>
        <begin position="370"/>
        <end position="383"/>
    </location>
</feature>
<keyword evidence="5" id="KW-1185">Reference proteome</keyword>
<dbReference type="OrthoDB" id="8883268at2"/>
<reference evidence="2 5" key="2">
    <citation type="submission" date="2021-03" db="EMBL/GenBank/DDBJ databases">
        <title>Genome Sequence of Bradyrhizobium vignae strain ISRA400.</title>
        <authorList>
            <person name="Tisa L.S."/>
            <person name="Svistoonoff S."/>
            <person name="Hocher V."/>
            <person name="Fall S."/>
            <person name="Zaiya A."/>
            <person name="Naing D."/>
            <person name="Niang N."/>
            <person name="Diouf A."/>
            <person name="Dasylva M.C."/>
            <person name="Toure O."/>
            <person name="Gueye M."/>
            <person name="Gully D."/>
            <person name="Tisseyre P."/>
            <person name="Simpson S."/>
            <person name="Morris K."/>
            <person name="Thomas W.K."/>
        </authorList>
    </citation>
    <scope>NUCLEOTIDE SEQUENCE [LARGE SCALE GENOMIC DNA]</scope>
    <source>
        <strain evidence="2 5">ISRA400</strain>
    </source>
</reference>
<feature type="compositionally biased region" description="Acidic residues" evidence="1">
    <location>
        <begin position="135"/>
        <end position="145"/>
    </location>
</feature>
<feature type="region of interest" description="Disordered" evidence="1">
    <location>
        <begin position="362"/>
        <end position="383"/>
    </location>
</feature>
<evidence type="ECO:0000313" key="5">
    <source>
        <dbReference type="Proteomes" id="UP000669317"/>
    </source>
</evidence>
<evidence type="ECO:0000313" key="2">
    <source>
        <dbReference type="EMBL" id="MBP0113304.1"/>
    </source>
</evidence>
<name>A0A2U3PYA3_9BRAD</name>
<dbReference type="RefSeq" id="WP_122402285.1">
    <property type="nucleotide sequence ID" value="NZ_JAGIKT010000044.1"/>
</dbReference>
<dbReference type="KEGG" id="bvz:BRAD3257_3084"/>
<dbReference type="EMBL" id="JAGIKT010000044">
    <property type="protein sequence ID" value="MBP0113304.1"/>
    <property type="molecule type" value="Genomic_DNA"/>
</dbReference>
<organism evidence="3 4">
    <name type="scientific">Bradyrhizobium vignae</name>
    <dbReference type="NCBI Taxonomy" id="1549949"/>
    <lineage>
        <taxon>Bacteria</taxon>
        <taxon>Pseudomonadati</taxon>
        <taxon>Pseudomonadota</taxon>
        <taxon>Alphaproteobacteria</taxon>
        <taxon>Hyphomicrobiales</taxon>
        <taxon>Nitrobacteraceae</taxon>
        <taxon>Bradyrhizobium</taxon>
    </lineage>
</organism>
<accession>A0A4Q0QX11</accession>
<evidence type="ECO:0000313" key="3">
    <source>
        <dbReference type="EMBL" id="SPP94133.1"/>
    </source>
</evidence>
<dbReference type="Proteomes" id="UP000246085">
    <property type="component" value="Chromosome BRAD3257"/>
</dbReference>
<gene>
    <name evidence="3" type="ORF">BRAD3257_3084</name>
    <name evidence="2" type="ORF">JWS04_19885</name>
</gene>
<reference evidence="3 4" key="1">
    <citation type="submission" date="2018-03" db="EMBL/GenBank/DDBJ databases">
        <authorList>
            <person name="Gully D."/>
        </authorList>
    </citation>
    <scope>NUCLEOTIDE SEQUENCE [LARGE SCALE GENOMIC DNA]</scope>
    <source>
        <strain evidence="3">ORS3257</strain>
    </source>
</reference>